<dbReference type="EMBL" id="KN275958">
    <property type="protein sequence ID" value="KGM92538.1"/>
    <property type="molecule type" value="Genomic_DNA"/>
</dbReference>
<dbReference type="GeneID" id="22587264"/>
<evidence type="ECO:0000313" key="1">
    <source>
        <dbReference type="EMBL" id="KGM92538.1"/>
    </source>
</evidence>
<name>A0A0A0HVW4_PARBD</name>
<evidence type="ECO:0000313" key="2">
    <source>
        <dbReference type="Proteomes" id="UP000001628"/>
    </source>
</evidence>
<protein>
    <submittedName>
        <fullName evidence="1">Uncharacterized protein</fullName>
    </submittedName>
</protein>
<keyword evidence="2" id="KW-1185">Reference proteome</keyword>
<dbReference type="InParanoid" id="A0A0A0HVW4"/>
<sequence>MKDALQGIQELYNKGVIHLGDPNIKTRNAMLCGTKAKLSDLRSTWAVPAFRWNGTAHGPHQSRNPI</sequence>
<proteinExistence type="predicted"/>
<organism evidence="1 2">
    <name type="scientific">Paracoccidioides brasiliensis (strain Pb18)</name>
    <dbReference type="NCBI Taxonomy" id="502780"/>
    <lineage>
        <taxon>Eukaryota</taxon>
        <taxon>Fungi</taxon>
        <taxon>Dikarya</taxon>
        <taxon>Ascomycota</taxon>
        <taxon>Pezizomycotina</taxon>
        <taxon>Eurotiomycetes</taxon>
        <taxon>Eurotiomycetidae</taxon>
        <taxon>Onygenales</taxon>
        <taxon>Ajellomycetaceae</taxon>
        <taxon>Paracoccidioides</taxon>
    </lineage>
</organism>
<dbReference type="KEGG" id="pbn:PADG_11367"/>
<dbReference type="Proteomes" id="UP000001628">
    <property type="component" value="Unassembled WGS sequence"/>
</dbReference>
<dbReference type="RefSeq" id="XP_010757918.1">
    <property type="nucleotide sequence ID" value="XM_010759616.1"/>
</dbReference>
<gene>
    <name evidence="1" type="ORF">PADG_11367</name>
</gene>
<dbReference type="AlphaFoldDB" id="A0A0A0HVW4"/>
<dbReference type="VEuPathDB" id="FungiDB:PADG_11367"/>
<dbReference type="HOGENOM" id="CLU_2831848_0_0_1"/>
<accession>A0A0A0HVW4</accession>
<reference evidence="1 2" key="1">
    <citation type="journal article" date="2011" name="PLoS Genet.">
        <title>Comparative genomic analysis of human fungal pathogens causing paracoccidioidomycosis.</title>
        <authorList>
            <person name="Desjardins C.A."/>
            <person name="Champion M.D."/>
            <person name="Holder J.W."/>
            <person name="Muszewska A."/>
            <person name="Goldberg J."/>
            <person name="Bailao A.M."/>
            <person name="Brigido M.M."/>
            <person name="Ferreira M.E."/>
            <person name="Garcia A.M."/>
            <person name="Grynberg M."/>
            <person name="Gujja S."/>
            <person name="Heiman D.I."/>
            <person name="Henn M.R."/>
            <person name="Kodira C.D."/>
            <person name="Leon-Narvaez H."/>
            <person name="Longo L.V."/>
            <person name="Ma L.J."/>
            <person name="Malavazi I."/>
            <person name="Matsuo A.L."/>
            <person name="Morais F.V."/>
            <person name="Pereira M."/>
            <person name="Rodriguez-Brito S."/>
            <person name="Sakthikumar S."/>
            <person name="Salem-Izacc S.M."/>
            <person name="Sykes S.M."/>
            <person name="Teixeira M.M."/>
            <person name="Vallejo M.C."/>
            <person name="Walter M.E."/>
            <person name="Yandava C."/>
            <person name="Young S."/>
            <person name="Zeng Q."/>
            <person name="Zucker J."/>
            <person name="Felipe M.S."/>
            <person name="Goldman G.H."/>
            <person name="Haas B.J."/>
            <person name="McEwen J.G."/>
            <person name="Nino-Vega G."/>
            <person name="Puccia R."/>
            <person name="San-Blas G."/>
            <person name="Soares C.M."/>
            <person name="Birren B.W."/>
            <person name="Cuomo C.A."/>
        </authorList>
    </citation>
    <scope>NUCLEOTIDE SEQUENCE [LARGE SCALE GENOMIC DNA]</scope>
    <source>
        <strain evidence="1 2">Pb18</strain>
    </source>
</reference>